<sequence length="317" mass="35076">MEKQTLATLAASIENWRAPEVPADIPHGDMPGDKVEINQGHIQKANLIFPLLVPLAAKAAEISSRVVVAVCGGSGVGKSETASLLSHYFRSVGVGAYTLSGDNYPRRIPQYNDAERVRVFRTGGMRGMLQKGVYTKQNGCALQKLWVADVDADPSTALDEPWLQVYQAAGRAALADYLGTEREQDYDELSAILAAFKSGAQSIWLKRMGRTEDARWYEAVDFSEVSVLMIEWTHGNSDFLQGVDIPVLLNSTPEETRAHRRARNRDGKIDSPFTTMVLEIEQKELDSCAHKAKLIISKSGELLRYDEYRALMDTQGV</sequence>
<dbReference type="InterPro" id="IPR027417">
    <property type="entry name" value="P-loop_NTPase"/>
</dbReference>
<dbReference type="Proteomes" id="UP000431913">
    <property type="component" value="Unassembled WGS sequence"/>
</dbReference>
<reference evidence="1 2" key="1">
    <citation type="submission" date="2019-08" db="EMBL/GenBank/DDBJ databases">
        <title>In-depth cultivation of the pig gut microbiome towards novel bacterial diversity and tailored functional studies.</title>
        <authorList>
            <person name="Wylensek D."/>
            <person name="Hitch T.C.A."/>
            <person name="Clavel T."/>
        </authorList>
    </citation>
    <scope>NUCLEOTIDE SEQUENCE [LARGE SCALE GENOMIC DNA]</scope>
    <source>
        <strain evidence="1 2">WCA3-601-WT-6J</strain>
    </source>
</reference>
<dbReference type="SUPFAM" id="SSF52540">
    <property type="entry name" value="P-loop containing nucleoside triphosphate hydrolases"/>
    <property type="match status" value="1"/>
</dbReference>
<accession>A0A6I2U569</accession>
<dbReference type="AlphaFoldDB" id="A0A6I2U569"/>
<organism evidence="1 2">
    <name type="scientific">Ruthenibacterium lactatiformans</name>
    <dbReference type="NCBI Taxonomy" id="1550024"/>
    <lineage>
        <taxon>Bacteria</taxon>
        <taxon>Bacillati</taxon>
        <taxon>Bacillota</taxon>
        <taxon>Clostridia</taxon>
        <taxon>Eubacteriales</taxon>
        <taxon>Oscillospiraceae</taxon>
        <taxon>Ruthenibacterium</taxon>
    </lineage>
</organism>
<dbReference type="Gene3D" id="3.40.50.300">
    <property type="entry name" value="P-loop containing nucleotide triphosphate hydrolases"/>
    <property type="match status" value="1"/>
</dbReference>
<evidence type="ECO:0000313" key="2">
    <source>
        <dbReference type="Proteomes" id="UP000431913"/>
    </source>
</evidence>
<keyword evidence="1" id="KW-0547">Nucleotide-binding</keyword>
<gene>
    <name evidence="1" type="ORF">FYJ76_13220</name>
</gene>
<protein>
    <submittedName>
        <fullName evidence="1">ATP-binding protein</fullName>
    </submittedName>
</protein>
<dbReference type="RefSeq" id="WP_154523404.1">
    <property type="nucleotide sequence ID" value="NZ_CATXDA010000002.1"/>
</dbReference>
<proteinExistence type="predicted"/>
<evidence type="ECO:0000313" key="1">
    <source>
        <dbReference type="EMBL" id="MST92877.1"/>
    </source>
</evidence>
<name>A0A6I2U569_9FIRM</name>
<comment type="caution">
    <text evidence="1">The sequence shown here is derived from an EMBL/GenBank/DDBJ whole genome shotgun (WGS) entry which is preliminary data.</text>
</comment>
<dbReference type="GO" id="GO:0005524">
    <property type="term" value="F:ATP binding"/>
    <property type="evidence" value="ECO:0007669"/>
    <property type="project" value="UniProtKB-KW"/>
</dbReference>
<keyword evidence="1" id="KW-0067">ATP-binding</keyword>
<dbReference type="EMBL" id="VUNJ01000016">
    <property type="protein sequence ID" value="MST92877.1"/>
    <property type="molecule type" value="Genomic_DNA"/>
</dbReference>